<accession>A0A8S3TR66</accession>
<feature type="region of interest" description="Disordered" evidence="10">
    <location>
        <begin position="198"/>
        <end position="224"/>
    </location>
</feature>
<evidence type="ECO:0000256" key="8">
    <source>
        <dbReference type="ARBA" id="ARBA00023163"/>
    </source>
</evidence>
<dbReference type="AlphaFoldDB" id="A0A8S3TR66"/>
<protein>
    <submittedName>
        <fullName evidence="13">TAF1B</fullName>
    </submittedName>
</protein>
<evidence type="ECO:0000259" key="11">
    <source>
        <dbReference type="Pfam" id="PF20644"/>
    </source>
</evidence>
<dbReference type="GO" id="GO:0005668">
    <property type="term" value="C:RNA polymerase transcription factor SL1 complex"/>
    <property type="evidence" value="ECO:0007669"/>
    <property type="project" value="TreeGrafter"/>
</dbReference>
<dbReference type="InterPro" id="IPR048538">
    <property type="entry name" value="Rrn7_cyclin_C"/>
</dbReference>
<name>A0A8S3TR66_MYTED</name>
<sequence length="690" mass="81129">MASYEPSFIFCRNRNMPVCQECEGTDFDERDGLYFCQICMTQSQDLRREEEGEDGGTFYNVSSVITKKSERKKKVENKGRPWHSFEAFTIIIREQVKALIKLGASAKLKDVVLQLWCNYLSKTGTAFPEDENKMDVFMRKHMRQRERYPGSVECPDIQPVQFRKTWKKKYGVSKKIAEKDLENKKLMTALQNEEFYEGDNPTEQAVAEEPDYSSDEDEESSDPNQIRYMRRSVEFMTMLKTLCFCYIGTLYTDHLVTLSDIIRWADQKEIPYYKATSLLPTDMKFCAKDGPTFSTTVLKYENLEFETEKLIQYLNLNDVPDVSLQLLTSKYIVMLDLPGELHGFVINLIQPELRKEDDRRYNDMLAMGYIVTTLQLLLGLDDSTERELSHIAVELNNIFHNKYNMFVWSDWTTHISKKIKAATTNISDESRNIKDTKKFIEDFILFDKDKKYNAAHYKRDRTRRPETQDALLRPLETLNKALRSTTGSITADPESDNEEYNPNLESTLADFFLDPDKEVTEQTKEKSSDFNFKSSTLKFITQPFSFQDDLDKLNLSRLSMHSMSAEDSDQEPERSDIDMFETPKKKRRKMARSPNRKDIDEHESEKLMQLIHRLGEIQESNIKVDRKKKYHELVYQAKAYQWLIKTCSDMMACSTDILNKKVIEVQNILFRHWDRSQWRRKKRLITLLKK</sequence>
<gene>
    <name evidence="13" type="ORF">MEDL_45585</name>
</gene>
<comment type="caution">
    <text evidence="13">The sequence shown here is derived from an EMBL/GenBank/DDBJ whole genome shotgun (WGS) entry which is preliminary data.</text>
</comment>
<evidence type="ECO:0000256" key="1">
    <source>
        <dbReference type="ARBA" id="ARBA00004604"/>
    </source>
</evidence>
<keyword evidence="3" id="KW-0479">Metal-binding</keyword>
<keyword evidence="6" id="KW-0805">Transcription regulation</keyword>
<proteinExistence type="inferred from homology"/>
<dbReference type="Pfam" id="PF20644">
    <property type="entry name" value="Rrn7_cyclin_N"/>
    <property type="match status" value="1"/>
</dbReference>
<evidence type="ECO:0000256" key="9">
    <source>
        <dbReference type="ARBA" id="ARBA00023242"/>
    </source>
</evidence>
<feature type="compositionally biased region" description="Acidic residues" evidence="10">
    <location>
        <begin position="206"/>
        <end position="221"/>
    </location>
</feature>
<evidence type="ECO:0000259" key="12">
    <source>
        <dbReference type="Pfam" id="PF20645"/>
    </source>
</evidence>
<keyword evidence="9" id="KW-0539">Nucleus</keyword>
<keyword evidence="14" id="KW-1185">Reference proteome</keyword>
<dbReference type="PANTHER" id="PTHR31576:SF2">
    <property type="entry name" value="TATA BOX-BINDING PROTEIN-ASSOCIATED FACTOR RNA POLYMERASE I SUBUNIT B"/>
    <property type="match status" value="1"/>
</dbReference>
<feature type="compositionally biased region" description="Basic and acidic residues" evidence="10">
    <location>
        <begin position="571"/>
        <end position="583"/>
    </location>
</feature>
<dbReference type="Pfam" id="PF20645">
    <property type="entry name" value="Rrn7_cyclin_C"/>
    <property type="match status" value="1"/>
</dbReference>
<dbReference type="GO" id="GO:0070860">
    <property type="term" value="C:RNA polymerase I core factor complex"/>
    <property type="evidence" value="ECO:0007669"/>
    <property type="project" value="InterPro"/>
</dbReference>
<dbReference type="InterPro" id="IPR048540">
    <property type="entry name" value="Rrn7_cyclin_N"/>
</dbReference>
<keyword evidence="4" id="KW-0863">Zinc-finger</keyword>
<dbReference type="InterPro" id="IPR033599">
    <property type="entry name" value="TAF1B/Rrn7"/>
</dbReference>
<comment type="similarity">
    <text evidence="2">Belongs to the RRN7/TAF1B family.</text>
</comment>
<evidence type="ECO:0000256" key="2">
    <source>
        <dbReference type="ARBA" id="ARBA00006899"/>
    </source>
</evidence>
<evidence type="ECO:0000256" key="5">
    <source>
        <dbReference type="ARBA" id="ARBA00022833"/>
    </source>
</evidence>
<reference evidence="13" key="1">
    <citation type="submission" date="2021-03" db="EMBL/GenBank/DDBJ databases">
        <authorList>
            <person name="Bekaert M."/>
        </authorList>
    </citation>
    <scope>NUCLEOTIDE SEQUENCE</scope>
</reference>
<dbReference type="Proteomes" id="UP000683360">
    <property type="component" value="Unassembled WGS sequence"/>
</dbReference>
<evidence type="ECO:0000256" key="4">
    <source>
        <dbReference type="ARBA" id="ARBA00022771"/>
    </source>
</evidence>
<evidence type="ECO:0000256" key="3">
    <source>
        <dbReference type="ARBA" id="ARBA00022723"/>
    </source>
</evidence>
<dbReference type="EMBL" id="CAJPWZ010002194">
    <property type="protein sequence ID" value="CAG2232891.1"/>
    <property type="molecule type" value="Genomic_DNA"/>
</dbReference>
<dbReference type="GO" id="GO:0008270">
    <property type="term" value="F:zinc ion binding"/>
    <property type="evidence" value="ECO:0007669"/>
    <property type="project" value="UniProtKB-KW"/>
</dbReference>
<comment type="subcellular location">
    <subcellularLocation>
        <location evidence="1">Nucleus</location>
        <location evidence="1">Nucleolus</location>
    </subcellularLocation>
</comment>
<dbReference type="GO" id="GO:0001164">
    <property type="term" value="F:RNA polymerase I core promoter sequence-specific DNA binding"/>
    <property type="evidence" value="ECO:0007669"/>
    <property type="project" value="InterPro"/>
</dbReference>
<evidence type="ECO:0000256" key="6">
    <source>
        <dbReference type="ARBA" id="ARBA00023015"/>
    </source>
</evidence>
<feature type="domain" description="Rrn7/TAF1B N-terminal cyclin" evidence="11">
    <location>
        <begin position="204"/>
        <end position="281"/>
    </location>
</feature>
<evidence type="ECO:0000313" key="13">
    <source>
        <dbReference type="EMBL" id="CAG2232891.1"/>
    </source>
</evidence>
<organism evidence="13 14">
    <name type="scientific">Mytilus edulis</name>
    <name type="common">Blue mussel</name>
    <dbReference type="NCBI Taxonomy" id="6550"/>
    <lineage>
        <taxon>Eukaryota</taxon>
        <taxon>Metazoa</taxon>
        <taxon>Spiralia</taxon>
        <taxon>Lophotrochozoa</taxon>
        <taxon>Mollusca</taxon>
        <taxon>Bivalvia</taxon>
        <taxon>Autobranchia</taxon>
        <taxon>Pteriomorphia</taxon>
        <taxon>Mytilida</taxon>
        <taxon>Mytiloidea</taxon>
        <taxon>Mytilidae</taxon>
        <taxon>Mytilinae</taxon>
        <taxon>Mytilus</taxon>
    </lineage>
</organism>
<keyword evidence="5" id="KW-0862">Zinc</keyword>
<dbReference type="PANTHER" id="PTHR31576">
    <property type="entry name" value="TATA BOX-BINDING PROTEIN-ASSOCIATED FACTOR RNA POLYMERASE I SUBUNIT B"/>
    <property type="match status" value="1"/>
</dbReference>
<keyword evidence="7" id="KW-0238">DNA-binding</keyword>
<feature type="domain" description="Rrn7/TAF1B C-terminal cyclin" evidence="12">
    <location>
        <begin position="298"/>
        <end position="438"/>
    </location>
</feature>
<evidence type="ECO:0000256" key="10">
    <source>
        <dbReference type="SAM" id="MobiDB-lite"/>
    </source>
</evidence>
<keyword evidence="8" id="KW-0804">Transcription</keyword>
<evidence type="ECO:0000256" key="7">
    <source>
        <dbReference type="ARBA" id="ARBA00023125"/>
    </source>
</evidence>
<feature type="region of interest" description="Disordered" evidence="10">
    <location>
        <begin position="563"/>
        <end position="602"/>
    </location>
</feature>
<dbReference type="OrthoDB" id="10069252at2759"/>
<evidence type="ECO:0000313" key="14">
    <source>
        <dbReference type="Proteomes" id="UP000683360"/>
    </source>
</evidence>
<dbReference type="GO" id="GO:0042790">
    <property type="term" value="P:nucleolar large rRNA transcription by RNA polymerase I"/>
    <property type="evidence" value="ECO:0007669"/>
    <property type="project" value="TreeGrafter"/>
</dbReference>